<evidence type="ECO:0000256" key="1">
    <source>
        <dbReference type="SAM" id="Phobius"/>
    </source>
</evidence>
<dbReference type="KEGG" id="vg:79715124"/>
<dbReference type="GeneID" id="79715124"/>
<feature type="transmembrane region" description="Helical" evidence="1">
    <location>
        <begin position="6"/>
        <end position="25"/>
    </location>
</feature>
<keyword evidence="1" id="KW-0472">Membrane</keyword>
<dbReference type="EMBL" id="OP793478">
    <property type="protein sequence ID" value="UZV41041.1"/>
    <property type="molecule type" value="Genomic_DNA"/>
</dbReference>
<proteinExistence type="predicted"/>
<organism evidence="2 3">
    <name type="scientific">Salmonella phage ZCSE9</name>
    <dbReference type="NCBI Taxonomy" id="2996091"/>
    <lineage>
        <taxon>Viruses</taxon>
        <taxon>Duplodnaviria</taxon>
        <taxon>Heunggongvirae</taxon>
        <taxon>Uroviricota</taxon>
        <taxon>Caudoviricetes</taxon>
        <taxon>Sarkviridae</taxon>
        <taxon>Guernseyvirinae</taxon>
        <taxon>Jerseyvirus</taxon>
        <taxon>Jerseyvirus ZCSE9</taxon>
    </lineage>
</organism>
<accession>A0A9E8K310</accession>
<reference evidence="2" key="1">
    <citation type="submission" date="2022-11" db="EMBL/GenBank/DDBJ databases">
        <authorList>
            <person name="Hammouda Z.K."/>
            <person name="Abdelsattar A.S."/>
            <person name="Gouda S.M."/>
            <person name="Hakim T.A."/>
            <person name="El-Shibiny A."/>
        </authorList>
    </citation>
    <scope>NUCLEOTIDE SEQUENCE</scope>
</reference>
<protein>
    <submittedName>
        <fullName evidence="2">Uncharacterized protein</fullName>
    </submittedName>
</protein>
<evidence type="ECO:0000313" key="3">
    <source>
        <dbReference type="Proteomes" id="UP001163769"/>
    </source>
</evidence>
<dbReference type="Proteomes" id="UP001163769">
    <property type="component" value="Segment"/>
</dbReference>
<sequence length="45" mass="5027">MMVAVLVMFVAIYMWVLEWLSIISVKKTAESVRAAGLSTRNVRGV</sequence>
<name>A0A9E8K310_9CAUD</name>
<dbReference type="RefSeq" id="YP_010748353.1">
    <property type="nucleotide sequence ID" value="NC_073212.1"/>
</dbReference>
<keyword evidence="1" id="KW-0812">Transmembrane</keyword>
<keyword evidence="3" id="KW-1185">Reference proteome</keyword>
<evidence type="ECO:0000313" key="2">
    <source>
        <dbReference type="EMBL" id="UZV41041.1"/>
    </source>
</evidence>
<keyword evidence="1" id="KW-1133">Transmembrane helix</keyword>